<feature type="domain" description="Cytochrome b/b6 C-terminal region profile" evidence="16">
    <location>
        <begin position="42"/>
        <end position="88"/>
    </location>
</feature>
<dbReference type="GO" id="GO:0022900">
    <property type="term" value="P:electron transport chain"/>
    <property type="evidence" value="ECO:0007669"/>
    <property type="project" value="UniProtKB-UniRule"/>
</dbReference>
<dbReference type="InterPro" id="IPR005798">
    <property type="entry name" value="Cyt_b/b6_C"/>
</dbReference>
<keyword evidence="3" id="KW-0813">Transport</keyword>
<dbReference type="PANTHER" id="PTHR48051:SF1">
    <property type="entry name" value="RAS SUPPRESSOR PROTEIN 1"/>
    <property type="match status" value="1"/>
</dbReference>
<keyword evidence="12" id="KW-1133">Transmembrane helix</keyword>
<gene>
    <name evidence="17" type="ORF">OSB04_005732</name>
</gene>
<evidence type="ECO:0000256" key="10">
    <source>
        <dbReference type="ARBA" id="ARBA00022792"/>
    </source>
</evidence>
<proteinExistence type="predicted"/>
<keyword evidence="15" id="KW-0472">Membrane</keyword>
<evidence type="ECO:0000256" key="13">
    <source>
        <dbReference type="ARBA" id="ARBA00023004"/>
    </source>
</evidence>
<dbReference type="PANTHER" id="PTHR48051">
    <property type="match status" value="1"/>
</dbReference>
<dbReference type="GO" id="GO:0005743">
    <property type="term" value="C:mitochondrial inner membrane"/>
    <property type="evidence" value="ECO:0007669"/>
    <property type="project" value="UniProtKB-SubCell"/>
</dbReference>
<dbReference type="InterPro" id="IPR050216">
    <property type="entry name" value="LRR_domain-containing"/>
</dbReference>
<evidence type="ECO:0000256" key="12">
    <source>
        <dbReference type="ARBA" id="ARBA00022989"/>
    </source>
</evidence>
<evidence type="ECO:0000256" key="5">
    <source>
        <dbReference type="ARBA" id="ARBA00022617"/>
    </source>
</evidence>
<dbReference type="PROSITE" id="PS51450">
    <property type="entry name" value="LRR"/>
    <property type="match status" value="1"/>
</dbReference>
<keyword evidence="6" id="KW-0679">Respiratory chain</keyword>
<evidence type="ECO:0000259" key="16">
    <source>
        <dbReference type="PROSITE" id="PS51003"/>
    </source>
</evidence>
<dbReference type="Proteomes" id="UP001172457">
    <property type="component" value="Chromosome 2"/>
</dbReference>
<keyword evidence="5" id="KW-0349">Heme</keyword>
<keyword evidence="7" id="KW-0812">Transmembrane</keyword>
<evidence type="ECO:0000256" key="7">
    <source>
        <dbReference type="ARBA" id="ARBA00022692"/>
    </source>
</evidence>
<evidence type="ECO:0000313" key="17">
    <source>
        <dbReference type="EMBL" id="KAJ9560572.1"/>
    </source>
</evidence>
<keyword evidence="13" id="KW-0408">Iron</keyword>
<keyword evidence="18" id="KW-1185">Reference proteome</keyword>
<dbReference type="Pfam" id="PF00560">
    <property type="entry name" value="LRR_1"/>
    <property type="match status" value="2"/>
</dbReference>
<keyword evidence="9" id="KW-0677">Repeat</keyword>
<dbReference type="PROSITE" id="PS51003">
    <property type="entry name" value="CYTB_CTER"/>
    <property type="match status" value="1"/>
</dbReference>
<organism evidence="17 18">
    <name type="scientific">Centaurea solstitialis</name>
    <name type="common">yellow star-thistle</name>
    <dbReference type="NCBI Taxonomy" id="347529"/>
    <lineage>
        <taxon>Eukaryota</taxon>
        <taxon>Viridiplantae</taxon>
        <taxon>Streptophyta</taxon>
        <taxon>Embryophyta</taxon>
        <taxon>Tracheophyta</taxon>
        <taxon>Spermatophyta</taxon>
        <taxon>Magnoliopsida</taxon>
        <taxon>eudicotyledons</taxon>
        <taxon>Gunneridae</taxon>
        <taxon>Pentapetalae</taxon>
        <taxon>asterids</taxon>
        <taxon>campanulids</taxon>
        <taxon>Asterales</taxon>
        <taxon>Asteraceae</taxon>
        <taxon>Carduoideae</taxon>
        <taxon>Cardueae</taxon>
        <taxon>Centaureinae</taxon>
        <taxon>Centaurea</taxon>
    </lineage>
</organism>
<reference evidence="17" key="1">
    <citation type="submission" date="2023-03" db="EMBL/GenBank/DDBJ databases">
        <title>Chromosome-scale reference genome and RAD-based genetic map of yellow starthistle (Centaurea solstitialis) reveal putative structural variation and QTLs associated with invader traits.</title>
        <authorList>
            <person name="Reatini B."/>
            <person name="Cang F.A."/>
            <person name="Jiang Q."/>
            <person name="Mckibben M.T.W."/>
            <person name="Barker M.S."/>
            <person name="Rieseberg L.H."/>
            <person name="Dlugosch K.M."/>
        </authorList>
    </citation>
    <scope>NUCLEOTIDE SEQUENCE</scope>
    <source>
        <strain evidence="17">CAN-66</strain>
        <tissue evidence="17">Leaf</tissue>
    </source>
</reference>
<dbReference type="GO" id="GO:0009055">
    <property type="term" value="F:electron transfer activity"/>
    <property type="evidence" value="ECO:0007669"/>
    <property type="project" value="InterPro"/>
</dbReference>
<evidence type="ECO:0000256" key="2">
    <source>
        <dbReference type="ARBA" id="ARBA00013531"/>
    </source>
</evidence>
<name>A0AA38WGR9_9ASTR</name>
<comment type="subcellular location">
    <subcellularLocation>
        <location evidence="1">Mitochondrion inner membrane</location>
        <topology evidence="1">Multi-pass membrane protein</topology>
    </subcellularLocation>
</comment>
<evidence type="ECO:0000313" key="18">
    <source>
        <dbReference type="Proteomes" id="UP001172457"/>
    </source>
</evidence>
<dbReference type="GO" id="GO:0046872">
    <property type="term" value="F:metal ion binding"/>
    <property type="evidence" value="ECO:0007669"/>
    <property type="project" value="UniProtKB-KW"/>
</dbReference>
<comment type="caution">
    <text evidence="17">The sequence shown here is derived from an EMBL/GenBank/DDBJ whole genome shotgun (WGS) entry which is preliminary data.</text>
</comment>
<dbReference type="InterPro" id="IPR032675">
    <property type="entry name" value="LRR_dom_sf"/>
</dbReference>
<evidence type="ECO:0000256" key="3">
    <source>
        <dbReference type="ARBA" id="ARBA00022448"/>
    </source>
</evidence>
<keyword evidence="11" id="KW-0249">Electron transport</keyword>
<dbReference type="GO" id="GO:0016491">
    <property type="term" value="F:oxidoreductase activity"/>
    <property type="evidence" value="ECO:0007669"/>
    <property type="project" value="UniProtKB-UniRule"/>
</dbReference>
<keyword evidence="10" id="KW-0999">Mitochondrion inner membrane</keyword>
<evidence type="ECO:0000256" key="8">
    <source>
        <dbReference type="ARBA" id="ARBA00022723"/>
    </source>
</evidence>
<keyword evidence="4" id="KW-0433">Leucine-rich repeat</keyword>
<keyword evidence="14" id="KW-0496">Mitochondrion</keyword>
<dbReference type="InterPro" id="IPR001611">
    <property type="entry name" value="Leu-rich_rpt"/>
</dbReference>
<evidence type="ECO:0000256" key="6">
    <source>
        <dbReference type="ARBA" id="ARBA00022660"/>
    </source>
</evidence>
<evidence type="ECO:0000256" key="11">
    <source>
        <dbReference type="ARBA" id="ARBA00022982"/>
    </source>
</evidence>
<evidence type="ECO:0000256" key="1">
    <source>
        <dbReference type="ARBA" id="ARBA00004448"/>
    </source>
</evidence>
<protein>
    <recommendedName>
        <fullName evidence="2">Cytochrome b</fullName>
    </recommendedName>
</protein>
<accession>A0AA38WGR9</accession>
<evidence type="ECO:0000256" key="15">
    <source>
        <dbReference type="ARBA" id="ARBA00023136"/>
    </source>
</evidence>
<dbReference type="Gene3D" id="3.80.10.10">
    <property type="entry name" value="Ribonuclease Inhibitor"/>
    <property type="match status" value="2"/>
</dbReference>
<sequence>MNPVDLVVGIGRQELTRSIGERLKGGNIKRSYIARAPNVLGHPDNYIPAIVSEWYFLPIHAILRSIFDKAGGVAAVAPVFITWFILVFHLTELSHLTNLEELYLSGNSFDGIPSIQDCKQLSSLKKLKSISLGGNNFNKSIILCLSSLPFLRSLDLSNTINDLESSFPAKELSGLKELETLDLSYCGLTSLTSDG</sequence>
<dbReference type="Gene3D" id="1.20.810.10">
    <property type="entry name" value="Cytochrome Bc1 Complex, Chain C"/>
    <property type="match status" value="1"/>
</dbReference>
<dbReference type="EMBL" id="JARYMX010000002">
    <property type="protein sequence ID" value="KAJ9560572.1"/>
    <property type="molecule type" value="Genomic_DNA"/>
</dbReference>
<evidence type="ECO:0000256" key="9">
    <source>
        <dbReference type="ARBA" id="ARBA00022737"/>
    </source>
</evidence>
<evidence type="ECO:0000256" key="4">
    <source>
        <dbReference type="ARBA" id="ARBA00022614"/>
    </source>
</evidence>
<dbReference type="SUPFAM" id="SSF81648">
    <property type="entry name" value="a domain/subunit of cytochrome bc1 complex (Ubiquinol-cytochrome c reductase)"/>
    <property type="match status" value="1"/>
</dbReference>
<dbReference type="AlphaFoldDB" id="A0AA38WGR9"/>
<dbReference type="SUPFAM" id="SSF52047">
    <property type="entry name" value="RNI-like"/>
    <property type="match status" value="1"/>
</dbReference>
<dbReference type="InterPro" id="IPR027387">
    <property type="entry name" value="Cytb/b6-like_sf"/>
</dbReference>
<evidence type="ECO:0000256" key="14">
    <source>
        <dbReference type="ARBA" id="ARBA00023128"/>
    </source>
</evidence>
<dbReference type="InterPro" id="IPR036150">
    <property type="entry name" value="Cyt_b/b6_C_sf"/>
</dbReference>
<keyword evidence="8" id="KW-0479">Metal-binding</keyword>
<dbReference type="Pfam" id="PF00032">
    <property type="entry name" value="Cytochrom_B_C"/>
    <property type="match status" value="1"/>
</dbReference>